<proteinExistence type="predicted"/>
<dbReference type="EMBL" id="SWLB01000022">
    <property type="protein sequence ID" value="KAF3323827.1"/>
    <property type="molecule type" value="Genomic_DNA"/>
</dbReference>
<comment type="caution">
    <text evidence="3">The sequence shown here is derived from an EMBL/GenBank/DDBJ whole genome shotgun (WGS) entry which is preliminary data.</text>
</comment>
<dbReference type="InterPro" id="IPR036047">
    <property type="entry name" value="F-box-like_dom_sf"/>
</dbReference>
<dbReference type="PANTHER" id="PTHR33110:SF134">
    <property type="entry name" value="OS09G0565350 PROTEIN"/>
    <property type="match status" value="1"/>
</dbReference>
<evidence type="ECO:0000313" key="4">
    <source>
        <dbReference type="Proteomes" id="UP000623129"/>
    </source>
</evidence>
<feature type="domain" description="F-box" evidence="1">
    <location>
        <begin position="19"/>
        <end position="53"/>
    </location>
</feature>
<evidence type="ECO:0000259" key="1">
    <source>
        <dbReference type="Pfam" id="PF00646"/>
    </source>
</evidence>
<accession>A0A833QKF6</accession>
<dbReference type="Proteomes" id="UP000623129">
    <property type="component" value="Unassembled WGS sequence"/>
</dbReference>
<dbReference type="AlphaFoldDB" id="A0A833QKF6"/>
<dbReference type="Pfam" id="PF00646">
    <property type="entry name" value="F-box"/>
    <property type="match status" value="1"/>
</dbReference>
<evidence type="ECO:0000259" key="2">
    <source>
        <dbReference type="Pfam" id="PF03478"/>
    </source>
</evidence>
<protein>
    <submittedName>
        <fullName evidence="3">F-box protein SKIP23</fullName>
    </submittedName>
</protein>
<name>A0A833QKF6_9POAL</name>
<feature type="domain" description="KIB1-4 beta-propeller" evidence="2">
    <location>
        <begin position="83"/>
        <end position="328"/>
    </location>
</feature>
<keyword evidence="4" id="KW-1185">Reference proteome</keyword>
<dbReference type="Pfam" id="PF03478">
    <property type="entry name" value="Beta-prop_KIB1-4"/>
    <property type="match status" value="1"/>
</dbReference>
<sequence length="365" mass="41511">MATELSPPFELQGTNQVDWSDLPSDLLQTISKRLHDIFDFTYFRAVCKKWRVATSISDLPPQIPWLLEERNNVKNSGSENLRFYSLFSDKIRSIHCPPSRGKYLFGPSHGYLYAANLDSDYPTYSLLNPLTNDEMIINFERHFHSFLVCMGPDPMGCSDDHMAFSFLGDGLPETIGFYQPRNWEWDYVQVPHLISNSGHACFKGIYYMNEAGTGNTLVVNIAGASSISVPPPETLYSSDSVYFVESAGKILRVVQKLDLDFAVSNSNISFDIYQLDVGAENHEYRWVKTSSISNQILFLDWRNGISITANETTKLMGNCIYYLKSHFDGLLRLSCDVYKYNIEDGLTEKVPLPCKKGDSWFVPRV</sequence>
<dbReference type="OrthoDB" id="694831at2759"/>
<gene>
    <name evidence="3" type="ORF">FCM35_KLT11294</name>
</gene>
<dbReference type="InterPro" id="IPR005174">
    <property type="entry name" value="KIB1-4_b-propeller"/>
</dbReference>
<dbReference type="PANTHER" id="PTHR33110">
    <property type="entry name" value="F-BOX/KELCH-REPEAT PROTEIN-RELATED"/>
    <property type="match status" value="1"/>
</dbReference>
<evidence type="ECO:0000313" key="3">
    <source>
        <dbReference type="EMBL" id="KAF3323827.1"/>
    </source>
</evidence>
<dbReference type="InterPro" id="IPR001810">
    <property type="entry name" value="F-box_dom"/>
</dbReference>
<dbReference type="SUPFAM" id="SSF81383">
    <property type="entry name" value="F-box domain"/>
    <property type="match status" value="1"/>
</dbReference>
<organism evidence="3 4">
    <name type="scientific">Carex littledalei</name>
    <dbReference type="NCBI Taxonomy" id="544730"/>
    <lineage>
        <taxon>Eukaryota</taxon>
        <taxon>Viridiplantae</taxon>
        <taxon>Streptophyta</taxon>
        <taxon>Embryophyta</taxon>
        <taxon>Tracheophyta</taxon>
        <taxon>Spermatophyta</taxon>
        <taxon>Magnoliopsida</taxon>
        <taxon>Liliopsida</taxon>
        <taxon>Poales</taxon>
        <taxon>Cyperaceae</taxon>
        <taxon>Cyperoideae</taxon>
        <taxon>Cariceae</taxon>
        <taxon>Carex</taxon>
        <taxon>Carex subgen. Euthyceras</taxon>
    </lineage>
</organism>
<reference evidence="3" key="1">
    <citation type="submission" date="2020-01" db="EMBL/GenBank/DDBJ databases">
        <title>Genome sequence of Kobresia littledalei, the first chromosome-level genome in the family Cyperaceae.</title>
        <authorList>
            <person name="Qu G."/>
        </authorList>
    </citation>
    <scope>NUCLEOTIDE SEQUENCE</scope>
    <source>
        <strain evidence="3">C.B.Clarke</strain>
        <tissue evidence="3">Leaf</tissue>
    </source>
</reference>
<dbReference type="Gene3D" id="1.20.1280.50">
    <property type="match status" value="1"/>
</dbReference>